<sequence>YLKYPEKEGSPYPKLKHHSKGTKKMLDNVDKFLEAKNVLRLLEVSRETLEKNIDQVVRSRRDMHVFSVLLGSGSDNATDDQLRIEKLVTKRITALEGDVQREVLKNLAQEDAEKLAAQQKLQLVAKKKFDHAKSGSLLGQAERSARLAYSKPNMLATTALVSKGKENREITVKPPPKAVAIKDE</sequence>
<organism evidence="2">
    <name type="scientific">Arion vulgaris</name>
    <dbReference type="NCBI Taxonomy" id="1028688"/>
    <lineage>
        <taxon>Eukaryota</taxon>
        <taxon>Metazoa</taxon>
        <taxon>Spiralia</taxon>
        <taxon>Lophotrochozoa</taxon>
        <taxon>Mollusca</taxon>
        <taxon>Gastropoda</taxon>
        <taxon>Heterobranchia</taxon>
        <taxon>Euthyneura</taxon>
        <taxon>Panpulmonata</taxon>
        <taxon>Eupulmonata</taxon>
        <taxon>Stylommatophora</taxon>
        <taxon>Helicina</taxon>
        <taxon>Arionoidea</taxon>
        <taxon>Arionidae</taxon>
        <taxon>Arion</taxon>
    </lineage>
</organism>
<dbReference type="InterPro" id="IPR029246">
    <property type="entry name" value="TALPID3"/>
</dbReference>
<feature type="non-terminal residue" evidence="2">
    <location>
        <position position="184"/>
    </location>
</feature>
<feature type="region of interest" description="Disordered" evidence="1">
    <location>
        <begin position="1"/>
        <end position="21"/>
    </location>
</feature>
<accession>A0A0B7BVQ2</accession>
<evidence type="ECO:0000313" key="2">
    <source>
        <dbReference type="EMBL" id="CEK97083.1"/>
    </source>
</evidence>
<feature type="non-terminal residue" evidence="2">
    <location>
        <position position="1"/>
    </location>
</feature>
<dbReference type="AlphaFoldDB" id="A0A0B7BVQ2"/>
<evidence type="ECO:0000256" key="1">
    <source>
        <dbReference type="SAM" id="MobiDB-lite"/>
    </source>
</evidence>
<name>A0A0B7BVQ2_9EUPU</name>
<protein>
    <submittedName>
        <fullName evidence="2">Uncharacterized protein</fullName>
    </submittedName>
</protein>
<gene>
    <name evidence="2" type="primary">ORF214585</name>
</gene>
<proteinExistence type="predicted"/>
<dbReference type="Pfam" id="PF15324">
    <property type="entry name" value="TALPID3"/>
    <property type="match status" value="1"/>
</dbReference>
<dbReference type="GO" id="GO:0007224">
    <property type="term" value="P:smoothened signaling pathway"/>
    <property type="evidence" value="ECO:0007669"/>
    <property type="project" value="InterPro"/>
</dbReference>
<dbReference type="EMBL" id="HACG01050218">
    <property type="protein sequence ID" value="CEK97083.1"/>
    <property type="molecule type" value="Transcribed_RNA"/>
</dbReference>
<reference evidence="2" key="1">
    <citation type="submission" date="2014-12" db="EMBL/GenBank/DDBJ databases">
        <title>Insight into the proteome of Arion vulgaris.</title>
        <authorList>
            <person name="Aradska J."/>
            <person name="Bulat T."/>
            <person name="Smidak R."/>
            <person name="Sarate P."/>
            <person name="Gangsoo J."/>
            <person name="Sialana F."/>
            <person name="Bilban M."/>
            <person name="Lubec G."/>
        </authorList>
    </citation>
    <scope>NUCLEOTIDE SEQUENCE</scope>
    <source>
        <tissue evidence="2">Skin</tissue>
    </source>
</reference>